<feature type="region of interest" description="Disordered" evidence="1">
    <location>
        <begin position="28"/>
        <end position="59"/>
    </location>
</feature>
<dbReference type="EMBL" id="GEGO01006350">
    <property type="protein sequence ID" value="JAR89054.1"/>
    <property type="molecule type" value="Transcribed_RNA"/>
</dbReference>
<proteinExistence type="predicted"/>
<name>A0A147BE58_IXORI</name>
<evidence type="ECO:0000313" key="2">
    <source>
        <dbReference type="EMBL" id="JAR89054.1"/>
    </source>
</evidence>
<sequence>MQKKKRRNLFFSCTAQFGFWAVGSAQGGKKEKWRSPRLSKAKQKSLQKAAKKKNSWNQEKNHKKEPFFFLFAQRSLILELRVACKEIRKKNGEALA</sequence>
<feature type="compositionally biased region" description="Basic residues" evidence="1">
    <location>
        <begin position="35"/>
        <end position="54"/>
    </location>
</feature>
<dbReference type="AlphaFoldDB" id="A0A147BE58"/>
<evidence type="ECO:0000256" key="1">
    <source>
        <dbReference type="SAM" id="MobiDB-lite"/>
    </source>
</evidence>
<accession>A0A147BE58</accession>
<reference evidence="2" key="1">
    <citation type="journal article" date="2018" name="PLoS Negl. Trop. Dis.">
        <title>Sialome diversity of ticks revealed by RNAseq of single tick salivary glands.</title>
        <authorList>
            <person name="Perner J."/>
            <person name="Kropackova S."/>
            <person name="Kopacek P."/>
            <person name="Ribeiro J.M."/>
        </authorList>
    </citation>
    <scope>NUCLEOTIDE SEQUENCE</scope>
    <source>
        <strain evidence="2">Siblings of single egg batch collected in Ceske Budejovice</strain>
        <tissue evidence="2">Salivary glands</tissue>
    </source>
</reference>
<protein>
    <submittedName>
        <fullName evidence="2">Putative secreted protein</fullName>
    </submittedName>
</protein>
<organism evidence="2">
    <name type="scientific">Ixodes ricinus</name>
    <name type="common">Common tick</name>
    <name type="synonym">Acarus ricinus</name>
    <dbReference type="NCBI Taxonomy" id="34613"/>
    <lineage>
        <taxon>Eukaryota</taxon>
        <taxon>Metazoa</taxon>
        <taxon>Ecdysozoa</taxon>
        <taxon>Arthropoda</taxon>
        <taxon>Chelicerata</taxon>
        <taxon>Arachnida</taxon>
        <taxon>Acari</taxon>
        <taxon>Parasitiformes</taxon>
        <taxon>Ixodida</taxon>
        <taxon>Ixodoidea</taxon>
        <taxon>Ixodidae</taxon>
        <taxon>Ixodinae</taxon>
        <taxon>Ixodes</taxon>
    </lineage>
</organism>